<organism evidence="2 3">
    <name type="scientific">Belnapia mucosa</name>
    <dbReference type="NCBI Taxonomy" id="2804532"/>
    <lineage>
        <taxon>Bacteria</taxon>
        <taxon>Pseudomonadati</taxon>
        <taxon>Pseudomonadota</taxon>
        <taxon>Alphaproteobacteria</taxon>
        <taxon>Acetobacterales</taxon>
        <taxon>Roseomonadaceae</taxon>
        <taxon>Belnapia</taxon>
    </lineage>
</organism>
<evidence type="ECO:0000313" key="2">
    <source>
        <dbReference type="EMBL" id="MBL6459047.1"/>
    </source>
</evidence>
<dbReference type="EMBL" id="JAEUXJ010000025">
    <property type="protein sequence ID" value="MBL6459047.1"/>
    <property type="molecule type" value="Genomic_DNA"/>
</dbReference>
<feature type="non-terminal residue" evidence="2">
    <location>
        <position position="109"/>
    </location>
</feature>
<accession>A0ABS1VBJ6</accession>
<evidence type="ECO:0000313" key="3">
    <source>
        <dbReference type="Proteomes" id="UP000606490"/>
    </source>
</evidence>
<gene>
    <name evidence="2" type="ORF">JMJ55_27335</name>
</gene>
<dbReference type="PANTHER" id="PTHR30007">
    <property type="entry name" value="PHP DOMAIN PROTEIN"/>
    <property type="match status" value="1"/>
</dbReference>
<dbReference type="Pfam" id="PF13340">
    <property type="entry name" value="DUF4096"/>
    <property type="match status" value="1"/>
</dbReference>
<name>A0ABS1VBJ6_9PROT</name>
<comment type="caution">
    <text evidence="2">The sequence shown here is derived from an EMBL/GenBank/DDBJ whole genome shotgun (WGS) entry which is preliminary data.</text>
</comment>
<proteinExistence type="predicted"/>
<protein>
    <submittedName>
        <fullName evidence="2">Transposase</fullName>
    </submittedName>
</protein>
<evidence type="ECO:0000259" key="1">
    <source>
        <dbReference type="Pfam" id="PF13340"/>
    </source>
</evidence>
<reference evidence="2 3" key="1">
    <citation type="submission" date="2021-01" db="EMBL/GenBank/DDBJ databases">
        <title>Belnapia mucosa sp. nov. and Belnapia arida sp. nov., isolated from the Tabernas Desert (Almeria, Spain).</title>
        <authorList>
            <person name="Molina-Menor E."/>
            <person name="Vidal-Verdu A."/>
            <person name="Calonge A."/>
            <person name="Satari L."/>
            <person name="Pereto Magraner J."/>
            <person name="Porcar Miralles M."/>
        </authorList>
    </citation>
    <scope>NUCLEOTIDE SEQUENCE [LARGE SCALE GENOMIC DNA]</scope>
    <source>
        <strain evidence="2 3">T6</strain>
    </source>
</reference>
<dbReference type="Proteomes" id="UP000606490">
    <property type="component" value="Unassembled WGS sequence"/>
</dbReference>
<sequence>MLWLIFQPEAAMREHRQHRYPTDLSDAEWAALEPLLPPPATGGRPLQWPRRLMLEAIFYLVRSGCAWRMLPSPFPPWPTVFAHCRRWRLDGTLRCLHDRLRALARAAEG</sequence>
<keyword evidence="3" id="KW-1185">Reference proteome</keyword>
<dbReference type="PANTHER" id="PTHR30007:SF0">
    <property type="entry name" value="TRANSPOSASE"/>
    <property type="match status" value="1"/>
</dbReference>
<feature type="domain" description="Insertion element IS402-like" evidence="1">
    <location>
        <begin position="24"/>
        <end position="96"/>
    </location>
</feature>
<dbReference type="InterPro" id="IPR025161">
    <property type="entry name" value="IS402-like_dom"/>
</dbReference>